<gene>
    <name evidence="2" type="ORF">GCM10008939_35230</name>
</gene>
<organism evidence="2 3">
    <name type="scientific">Deinococcus aquiradiocola</name>
    <dbReference type="NCBI Taxonomy" id="393059"/>
    <lineage>
        <taxon>Bacteria</taxon>
        <taxon>Thermotogati</taxon>
        <taxon>Deinococcota</taxon>
        <taxon>Deinococci</taxon>
        <taxon>Deinococcales</taxon>
        <taxon>Deinococcaceae</taxon>
        <taxon>Deinococcus</taxon>
    </lineage>
</organism>
<feature type="region of interest" description="Disordered" evidence="1">
    <location>
        <begin position="1"/>
        <end position="25"/>
    </location>
</feature>
<dbReference type="RefSeq" id="WP_188964624.1">
    <property type="nucleotide sequence ID" value="NZ_BMOE01000020.1"/>
</dbReference>
<dbReference type="EMBL" id="BMOE01000020">
    <property type="protein sequence ID" value="GGJ88154.1"/>
    <property type="molecule type" value="Genomic_DNA"/>
</dbReference>
<name>A0A917PQT1_9DEIO</name>
<evidence type="ECO:0000313" key="3">
    <source>
        <dbReference type="Proteomes" id="UP000635726"/>
    </source>
</evidence>
<keyword evidence="3" id="KW-1185">Reference proteome</keyword>
<sequence length="116" mass="12405">MTQDAPTPPQSAGAAERDARLKAARQHDAELREAQYTRKLTLAILSTLQNKGVLSSAEVDSILLAARRATDAAMANVTPTAAVRADFETPEAVPVKPDSWVKTAPKAPPVFDIQID</sequence>
<comment type="caution">
    <text evidence="2">The sequence shown here is derived from an EMBL/GenBank/DDBJ whole genome shotgun (WGS) entry which is preliminary data.</text>
</comment>
<dbReference type="Proteomes" id="UP000635726">
    <property type="component" value="Unassembled WGS sequence"/>
</dbReference>
<evidence type="ECO:0000256" key="1">
    <source>
        <dbReference type="SAM" id="MobiDB-lite"/>
    </source>
</evidence>
<reference evidence="2" key="1">
    <citation type="journal article" date="2014" name="Int. J. Syst. Evol. Microbiol.">
        <title>Complete genome sequence of Corynebacterium casei LMG S-19264T (=DSM 44701T), isolated from a smear-ripened cheese.</title>
        <authorList>
            <consortium name="US DOE Joint Genome Institute (JGI-PGF)"/>
            <person name="Walter F."/>
            <person name="Albersmeier A."/>
            <person name="Kalinowski J."/>
            <person name="Ruckert C."/>
        </authorList>
    </citation>
    <scope>NUCLEOTIDE SEQUENCE</scope>
    <source>
        <strain evidence="2">JCM 14371</strain>
    </source>
</reference>
<protein>
    <submittedName>
        <fullName evidence="2">Uncharacterized protein</fullName>
    </submittedName>
</protein>
<accession>A0A917PQT1</accession>
<evidence type="ECO:0000313" key="2">
    <source>
        <dbReference type="EMBL" id="GGJ88154.1"/>
    </source>
</evidence>
<reference evidence="2" key="2">
    <citation type="submission" date="2020-09" db="EMBL/GenBank/DDBJ databases">
        <authorList>
            <person name="Sun Q."/>
            <person name="Ohkuma M."/>
        </authorList>
    </citation>
    <scope>NUCLEOTIDE SEQUENCE</scope>
    <source>
        <strain evidence="2">JCM 14371</strain>
    </source>
</reference>
<proteinExistence type="predicted"/>
<feature type="compositionally biased region" description="Basic and acidic residues" evidence="1">
    <location>
        <begin position="15"/>
        <end position="25"/>
    </location>
</feature>
<dbReference type="AlphaFoldDB" id="A0A917PQT1"/>